<dbReference type="Proteomes" id="UP000243525">
    <property type="component" value="Unassembled WGS sequence"/>
</dbReference>
<name>A0A2T5BZS9_9BACT</name>
<keyword evidence="2" id="KW-1185">Reference proteome</keyword>
<gene>
    <name evidence="1" type="ORF">C8N47_11363</name>
</gene>
<evidence type="ECO:0000313" key="2">
    <source>
        <dbReference type="Proteomes" id="UP000243525"/>
    </source>
</evidence>
<organism evidence="1 2">
    <name type="scientific">Mangrovibacterium marinum</name>
    <dbReference type="NCBI Taxonomy" id="1639118"/>
    <lineage>
        <taxon>Bacteria</taxon>
        <taxon>Pseudomonadati</taxon>
        <taxon>Bacteroidota</taxon>
        <taxon>Bacteroidia</taxon>
        <taxon>Marinilabiliales</taxon>
        <taxon>Prolixibacteraceae</taxon>
        <taxon>Mangrovibacterium</taxon>
    </lineage>
</organism>
<comment type="caution">
    <text evidence="1">The sequence shown here is derived from an EMBL/GenBank/DDBJ whole genome shotgun (WGS) entry which is preliminary data.</text>
</comment>
<dbReference type="InterPro" id="IPR020271">
    <property type="entry name" value="Uncharacterised_MJ1172"/>
</dbReference>
<evidence type="ECO:0000313" key="1">
    <source>
        <dbReference type="EMBL" id="PTN07797.1"/>
    </source>
</evidence>
<protein>
    <submittedName>
        <fullName evidence="1">Uncharacterized protein</fullName>
    </submittedName>
</protein>
<sequence>MTTVIINDKSAKGKRLIEFLKTLDYVTFETAQDSPYCKEFVRKIRKSEKQTGEKVDLDNLWK</sequence>
<reference evidence="1 2" key="1">
    <citation type="submission" date="2018-04" db="EMBL/GenBank/DDBJ databases">
        <title>Genomic Encyclopedia of Archaeal and Bacterial Type Strains, Phase II (KMG-II): from individual species to whole genera.</title>
        <authorList>
            <person name="Goeker M."/>
        </authorList>
    </citation>
    <scope>NUCLEOTIDE SEQUENCE [LARGE SCALE GENOMIC DNA]</scope>
    <source>
        <strain evidence="1 2">DSM 28823</strain>
    </source>
</reference>
<dbReference type="AlphaFoldDB" id="A0A2T5BZS9"/>
<dbReference type="EMBL" id="QAAD01000013">
    <property type="protein sequence ID" value="PTN07797.1"/>
    <property type="molecule type" value="Genomic_DNA"/>
</dbReference>
<accession>A0A2T5BZS9</accession>
<proteinExistence type="predicted"/>
<dbReference type="OrthoDB" id="827255at2"/>
<dbReference type="Pfam" id="PF10884">
    <property type="entry name" value="DUF2683"/>
    <property type="match status" value="1"/>
</dbReference>
<dbReference type="RefSeq" id="WP_107822996.1">
    <property type="nucleotide sequence ID" value="NZ_OY782574.1"/>
</dbReference>